<protein>
    <submittedName>
        <fullName evidence="1">Uncharacterized protein</fullName>
    </submittedName>
</protein>
<sequence length="135" mass="14267">MKMRGSIVLLIKLVVAIVLLIIALCVPEWGCGRMFSYWCSSSNSFNAVGVFVCAGLVCLAVVLILDIVAMCAKSSSGLSLVRAIFLIGGACCLIIGLTIYVIKAYVQWSYVLSVCATTLASELALITVFGCCGIN</sequence>
<proteinExistence type="predicted"/>
<dbReference type="OrthoDB" id="6281732at2759"/>
<name>A0A8T1LWT4_CLOSI</name>
<comment type="caution">
    <text evidence="1">The sequence shown here is derived from an EMBL/GenBank/DDBJ whole genome shotgun (WGS) entry which is preliminary data.</text>
</comment>
<organism evidence="1 2">
    <name type="scientific">Clonorchis sinensis</name>
    <name type="common">Chinese liver fluke</name>
    <dbReference type="NCBI Taxonomy" id="79923"/>
    <lineage>
        <taxon>Eukaryota</taxon>
        <taxon>Metazoa</taxon>
        <taxon>Spiralia</taxon>
        <taxon>Lophotrochozoa</taxon>
        <taxon>Platyhelminthes</taxon>
        <taxon>Trematoda</taxon>
        <taxon>Digenea</taxon>
        <taxon>Opisthorchiida</taxon>
        <taxon>Opisthorchiata</taxon>
        <taxon>Opisthorchiidae</taxon>
        <taxon>Clonorchis</taxon>
    </lineage>
</organism>
<evidence type="ECO:0000313" key="2">
    <source>
        <dbReference type="Proteomes" id="UP000286415"/>
    </source>
</evidence>
<reference evidence="1 2" key="1">
    <citation type="journal article" date="2018" name="Biotechnol. Adv.">
        <title>Improved genomic resources and new bioinformatic workflow for the carcinogenic parasite Clonorchis sinensis: Biotechnological implications.</title>
        <authorList>
            <person name="Wang D."/>
            <person name="Korhonen P.K."/>
            <person name="Gasser R.B."/>
            <person name="Young N.D."/>
        </authorList>
    </citation>
    <scope>NUCLEOTIDE SEQUENCE [LARGE SCALE GENOMIC DNA]</scope>
    <source>
        <strain evidence="1">Cs-k2</strain>
    </source>
</reference>
<reference evidence="1 2" key="2">
    <citation type="journal article" date="2021" name="Genomics">
        <title>High-quality reference genome for Clonorchis sinensis.</title>
        <authorList>
            <person name="Young N.D."/>
            <person name="Stroehlein A.J."/>
            <person name="Kinkar L."/>
            <person name="Wang T."/>
            <person name="Sohn W.M."/>
            <person name="Chang B.C.H."/>
            <person name="Kaur P."/>
            <person name="Weisz D."/>
            <person name="Dudchenko O."/>
            <person name="Aiden E.L."/>
            <person name="Korhonen P.K."/>
            <person name="Gasser R.B."/>
        </authorList>
    </citation>
    <scope>NUCLEOTIDE SEQUENCE [LARGE SCALE GENOMIC DNA]</scope>
    <source>
        <strain evidence="1">Cs-k2</strain>
    </source>
</reference>
<dbReference type="EMBL" id="NIRI02000077">
    <property type="protein sequence ID" value="KAG5441102.1"/>
    <property type="molecule type" value="Genomic_DNA"/>
</dbReference>
<dbReference type="Proteomes" id="UP000286415">
    <property type="component" value="Unassembled WGS sequence"/>
</dbReference>
<keyword evidence="2" id="KW-1185">Reference proteome</keyword>
<evidence type="ECO:0000313" key="1">
    <source>
        <dbReference type="EMBL" id="KAG5441102.1"/>
    </source>
</evidence>
<gene>
    <name evidence="1" type="ORF">CSKR_202078</name>
</gene>
<accession>A0A8T1LWT4</accession>